<dbReference type="AlphaFoldDB" id="A0A818UUF6"/>
<evidence type="ECO:0000313" key="2">
    <source>
        <dbReference type="EMBL" id="CAF4887105.1"/>
    </source>
</evidence>
<feature type="non-terminal residue" evidence="1">
    <location>
        <position position="1"/>
    </location>
</feature>
<name>A0A818UUF6_9BILA</name>
<comment type="caution">
    <text evidence="1">The sequence shown here is derived from an EMBL/GenBank/DDBJ whole genome shotgun (WGS) entry which is preliminary data.</text>
</comment>
<evidence type="ECO:0000313" key="3">
    <source>
        <dbReference type="Proteomes" id="UP000663872"/>
    </source>
</evidence>
<dbReference type="Proteomes" id="UP000663872">
    <property type="component" value="Unassembled WGS sequence"/>
</dbReference>
<gene>
    <name evidence="1" type="ORF">GRG538_LOCUS28281</name>
    <name evidence="2" type="ORF">QYT958_LOCUS29806</name>
</gene>
<dbReference type="EMBL" id="CAJNYT010004901">
    <property type="protein sequence ID" value="CAF3700077.1"/>
    <property type="molecule type" value="Genomic_DNA"/>
</dbReference>
<proteinExistence type="predicted"/>
<dbReference type="Proteomes" id="UP000663848">
    <property type="component" value="Unassembled WGS sequence"/>
</dbReference>
<sequence>MYSGFENFSEAYNDEIESFLLQHSDENDSQVKNRAMLERRLCENIWLIYSTSLLKLVLSTVQEIEIPLNISDRVQRNSFFISQLNCLEHDFTSFWSSHSSNFSCGSQCCKALVIDDFQKPDRFVCHYAQELTHSEKLGDIEWGCGIRPEIIKDKIHPGYWINTKYCPEPIHLENIQSTETSIDKDDYDSIDCNVSRRLPKYLIYGNACGLLLTFQKRFQNGQIRNTNKTAA</sequence>
<evidence type="ECO:0000313" key="1">
    <source>
        <dbReference type="EMBL" id="CAF3700077.1"/>
    </source>
</evidence>
<dbReference type="EMBL" id="CAJOBR010009003">
    <property type="protein sequence ID" value="CAF4887105.1"/>
    <property type="molecule type" value="Genomic_DNA"/>
</dbReference>
<reference evidence="1" key="1">
    <citation type="submission" date="2021-02" db="EMBL/GenBank/DDBJ databases">
        <authorList>
            <person name="Nowell W R."/>
        </authorList>
    </citation>
    <scope>NUCLEOTIDE SEQUENCE</scope>
</reference>
<organism evidence="1 3">
    <name type="scientific">Rotaria socialis</name>
    <dbReference type="NCBI Taxonomy" id="392032"/>
    <lineage>
        <taxon>Eukaryota</taxon>
        <taxon>Metazoa</taxon>
        <taxon>Spiralia</taxon>
        <taxon>Gnathifera</taxon>
        <taxon>Rotifera</taxon>
        <taxon>Eurotatoria</taxon>
        <taxon>Bdelloidea</taxon>
        <taxon>Philodinida</taxon>
        <taxon>Philodinidae</taxon>
        <taxon>Rotaria</taxon>
    </lineage>
</organism>
<protein>
    <submittedName>
        <fullName evidence="1">Uncharacterized protein</fullName>
    </submittedName>
</protein>
<accession>A0A818UUF6</accession>